<evidence type="ECO:0000256" key="4">
    <source>
        <dbReference type="SAM" id="MobiDB-lite"/>
    </source>
</evidence>
<protein>
    <recommendedName>
        <fullName evidence="5">RRM domain-containing protein</fullName>
    </recommendedName>
</protein>
<feature type="domain" description="RRM" evidence="5">
    <location>
        <begin position="93"/>
        <end position="165"/>
    </location>
</feature>
<dbReference type="InterPro" id="IPR051183">
    <property type="entry name" value="U1_U11-U12_snRNP_70-35kDa"/>
</dbReference>
<evidence type="ECO:0000256" key="3">
    <source>
        <dbReference type="PROSITE-ProRule" id="PRU00176"/>
    </source>
</evidence>
<comment type="subcellular location">
    <subcellularLocation>
        <location evidence="1">Nucleus</location>
    </subcellularLocation>
</comment>
<dbReference type="InterPro" id="IPR000504">
    <property type="entry name" value="RRM_dom"/>
</dbReference>
<dbReference type="PANTHER" id="PTHR13952">
    <property type="entry name" value="U1 SMALL NUCLEAR RIBONUCLEOPROTEIN 70 KD"/>
    <property type="match status" value="1"/>
</dbReference>
<evidence type="ECO:0000259" key="5">
    <source>
        <dbReference type="PROSITE" id="PS50102"/>
    </source>
</evidence>
<dbReference type="GO" id="GO:0003729">
    <property type="term" value="F:mRNA binding"/>
    <property type="evidence" value="ECO:0007669"/>
    <property type="project" value="TreeGrafter"/>
</dbReference>
<dbReference type="AlphaFoldDB" id="A0A8X8W3I0"/>
<dbReference type="Gene3D" id="3.30.70.330">
    <property type="match status" value="1"/>
</dbReference>
<keyword evidence="3" id="KW-0694">RNA-binding</keyword>
<dbReference type="SUPFAM" id="SSF54928">
    <property type="entry name" value="RNA-binding domain, RBD"/>
    <property type="match status" value="1"/>
</dbReference>
<dbReference type="SMART" id="SM00360">
    <property type="entry name" value="RRM"/>
    <property type="match status" value="1"/>
</dbReference>
<evidence type="ECO:0000313" key="7">
    <source>
        <dbReference type="Proteomes" id="UP000298416"/>
    </source>
</evidence>
<dbReference type="InterPro" id="IPR012677">
    <property type="entry name" value="Nucleotide-bd_a/b_plait_sf"/>
</dbReference>
<evidence type="ECO:0000313" key="6">
    <source>
        <dbReference type="EMBL" id="KAG6387061.1"/>
    </source>
</evidence>
<evidence type="ECO:0000256" key="1">
    <source>
        <dbReference type="ARBA" id="ARBA00004123"/>
    </source>
</evidence>
<proteinExistence type="predicted"/>
<gene>
    <name evidence="6" type="ORF">SASPL_152243</name>
</gene>
<dbReference type="GO" id="GO:0030619">
    <property type="term" value="F:U1 snRNA binding"/>
    <property type="evidence" value="ECO:0007669"/>
    <property type="project" value="TreeGrafter"/>
</dbReference>
<name>A0A8X8W3I0_SALSN</name>
<dbReference type="GO" id="GO:0000398">
    <property type="term" value="P:mRNA splicing, via spliceosome"/>
    <property type="evidence" value="ECO:0007669"/>
    <property type="project" value="TreeGrafter"/>
</dbReference>
<dbReference type="PROSITE" id="PS50102">
    <property type="entry name" value="RRM"/>
    <property type="match status" value="1"/>
</dbReference>
<dbReference type="GO" id="GO:0071011">
    <property type="term" value="C:precatalytic spliceosome"/>
    <property type="evidence" value="ECO:0007669"/>
    <property type="project" value="TreeGrafter"/>
</dbReference>
<dbReference type="Proteomes" id="UP000298416">
    <property type="component" value="Unassembled WGS sequence"/>
</dbReference>
<organism evidence="6">
    <name type="scientific">Salvia splendens</name>
    <name type="common">Scarlet sage</name>
    <dbReference type="NCBI Taxonomy" id="180675"/>
    <lineage>
        <taxon>Eukaryota</taxon>
        <taxon>Viridiplantae</taxon>
        <taxon>Streptophyta</taxon>
        <taxon>Embryophyta</taxon>
        <taxon>Tracheophyta</taxon>
        <taxon>Spermatophyta</taxon>
        <taxon>Magnoliopsida</taxon>
        <taxon>eudicotyledons</taxon>
        <taxon>Gunneridae</taxon>
        <taxon>Pentapetalae</taxon>
        <taxon>asterids</taxon>
        <taxon>lamiids</taxon>
        <taxon>Lamiales</taxon>
        <taxon>Lamiaceae</taxon>
        <taxon>Nepetoideae</taxon>
        <taxon>Mentheae</taxon>
        <taxon>Salviinae</taxon>
        <taxon>Salvia</taxon>
        <taxon>Salvia subgen. Calosphace</taxon>
        <taxon>core Calosphace</taxon>
    </lineage>
</organism>
<dbReference type="GO" id="GO:0005685">
    <property type="term" value="C:U1 snRNP"/>
    <property type="evidence" value="ECO:0007669"/>
    <property type="project" value="TreeGrafter"/>
</dbReference>
<feature type="region of interest" description="Disordered" evidence="4">
    <location>
        <begin position="1"/>
        <end position="28"/>
    </location>
</feature>
<keyword evidence="2" id="KW-0539">Nucleus</keyword>
<dbReference type="EMBL" id="PNBA02000021">
    <property type="protein sequence ID" value="KAG6387061.1"/>
    <property type="molecule type" value="Genomic_DNA"/>
</dbReference>
<dbReference type="Pfam" id="PF00076">
    <property type="entry name" value="RRM_1"/>
    <property type="match status" value="1"/>
</dbReference>
<feature type="region of interest" description="Disordered" evidence="4">
    <location>
        <begin position="167"/>
        <end position="192"/>
    </location>
</feature>
<sequence length="192" mass="22016">MSGVTPRSTTPHLAAPTPNSNWTKSNSPKTDFPLWRKLARSSKCTFIFQMIRLSKTTRRRNPHQPISIKWVCHMDLQHYAFGYFKQGDTGNFDLPFSASESRLLKEFSKYGQIAEVRLVKDEVRQKSKGFAFIQYTSQEAALLALESMDYQLFDERQVFVELAKPRKSDFGGYPRTSGPPQEQSLAILDDVE</sequence>
<keyword evidence="7" id="KW-1185">Reference proteome</keyword>
<reference evidence="6" key="2">
    <citation type="submission" date="2020-08" db="EMBL/GenBank/DDBJ databases">
        <title>Plant Genome Project.</title>
        <authorList>
            <person name="Zhang R.-G."/>
        </authorList>
    </citation>
    <scope>NUCLEOTIDE SEQUENCE</scope>
    <source>
        <strain evidence="6">Huo1</strain>
        <tissue evidence="6">Leaf</tissue>
    </source>
</reference>
<accession>A0A8X8W3I0</accession>
<dbReference type="PANTHER" id="PTHR13952:SF19">
    <property type="entry name" value="GLYCINE-RICH RNA-BINDING PROTEIN 4, MITOCHONDRIAL ISOFORM X1"/>
    <property type="match status" value="1"/>
</dbReference>
<dbReference type="InterPro" id="IPR035979">
    <property type="entry name" value="RBD_domain_sf"/>
</dbReference>
<comment type="caution">
    <text evidence="6">The sequence shown here is derived from an EMBL/GenBank/DDBJ whole genome shotgun (WGS) entry which is preliminary data.</text>
</comment>
<evidence type="ECO:0000256" key="2">
    <source>
        <dbReference type="ARBA" id="ARBA00023242"/>
    </source>
</evidence>
<reference evidence="6" key="1">
    <citation type="submission" date="2018-01" db="EMBL/GenBank/DDBJ databases">
        <authorList>
            <person name="Mao J.F."/>
        </authorList>
    </citation>
    <scope>NUCLEOTIDE SEQUENCE</scope>
    <source>
        <strain evidence="6">Huo1</strain>
        <tissue evidence="6">Leaf</tissue>
    </source>
</reference>
<dbReference type="GO" id="GO:0071004">
    <property type="term" value="C:U2-type prespliceosome"/>
    <property type="evidence" value="ECO:0007669"/>
    <property type="project" value="TreeGrafter"/>
</dbReference>